<protein>
    <submittedName>
        <fullName evidence="1">RCG57844</fullName>
    </submittedName>
</protein>
<accession>A6J4I7</accession>
<proteinExistence type="predicted"/>
<evidence type="ECO:0000313" key="1">
    <source>
        <dbReference type="EMBL" id="EDL95510.1"/>
    </source>
</evidence>
<dbReference type="EMBL" id="CH473975">
    <property type="protein sequence ID" value="EDL95510.1"/>
    <property type="molecule type" value="Genomic_DNA"/>
</dbReference>
<dbReference type="Proteomes" id="UP000234681">
    <property type="component" value="Chromosome 8"/>
</dbReference>
<dbReference type="AlphaFoldDB" id="A6J4I7"/>
<organism evidence="1 2">
    <name type="scientific">Rattus norvegicus</name>
    <name type="common">Rat</name>
    <dbReference type="NCBI Taxonomy" id="10116"/>
    <lineage>
        <taxon>Eukaryota</taxon>
        <taxon>Metazoa</taxon>
        <taxon>Chordata</taxon>
        <taxon>Craniata</taxon>
        <taxon>Vertebrata</taxon>
        <taxon>Euteleostomi</taxon>
        <taxon>Mammalia</taxon>
        <taxon>Eutheria</taxon>
        <taxon>Euarchontoglires</taxon>
        <taxon>Glires</taxon>
        <taxon>Rodentia</taxon>
        <taxon>Myomorpha</taxon>
        <taxon>Muroidea</taxon>
        <taxon>Muridae</taxon>
        <taxon>Murinae</taxon>
        <taxon>Rattus</taxon>
    </lineage>
</organism>
<gene>
    <name evidence="1" type="ORF">rCG_57844</name>
</gene>
<sequence length="65" mass="7719">MENPLWTQADFMEAKVTHNTSLIRDFCLERRTTQAPAHPSKNPRVGNDNYYVYYFTCKTVKFRLC</sequence>
<reference evidence="2" key="1">
    <citation type="submission" date="2005-09" db="EMBL/GenBank/DDBJ databases">
        <authorList>
            <person name="Mural R.J."/>
            <person name="Li P.W."/>
            <person name="Adams M.D."/>
            <person name="Amanatides P.G."/>
            <person name="Baden-Tillson H."/>
            <person name="Barnstead M."/>
            <person name="Chin S.H."/>
            <person name="Dew I."/>
            <person name="Evans C.A."/>
            <person name="Ferriera S."/>
            <person name="Flanigan M."/>
            <person name="Fosler C."/>
            <person name="Glodek A."/>
            <person name="Gu Z."/>
            <person name="Holt R.A."/>
            <person name="Jennings D."/>
            <person name="Kraft C.L."/>
            <person name="Lu F."/>
            <person name="Nguyen T."/>
            <person name="Nusskern D.R."/>
            <person name="Pfannkoch C.M."/>
            <person name="Sitter C."/>
            <person name="Sutton G.G."/>
            <person name="Venter J.C."/>
            <person name="Wang Z."/>
            <person name="Woodage T."/>
            <person name="Zheng X.H."/>
            <person name="Zhong F."/>
        </authorList>
    </citation>
    <scope>NUCLEOTIDE SEQUENCE [LARGE SCALE GENOMIC DNA]</scope>
    <source>
        <strain>BN</strain>
        <strain evidence="2">Sprague-Dawley</strain>
    </source>
</reference>
<name>A6J4I7_RAT</name>
<evidence type="ECO:0000313" key="2">
    <source>
        <dbReference type="Proteomes" id="UP000234681"/>
    </source>
</evidence>